<dbReference type="AlphaFoldDB" id="X1D5N5"/>
<gene>
    <name evidence="1" type="ORF">S01H4_49561</name>
</gene>
<accession>X1D5N5</accession>
<reference evidence="1" key="1">
    <citation type="journal article" date="2014" name="Front. Microbiol.">
        <title>High frequency of phylogenetically diverse reductive dehalogenase-homologous genes in deep subseafloor sedimentary metagenomes.</title>
        <authorList>
            <person name="Kawai M."/>
            <person name="Futagami T."/>
            <person name="Toyoda A."/>
            <person name="Takaki Y."/>
            <person name="Nishi S."/>
            <person name="Hori S."/>
            <person name="Arai W."/>
            <person name="Tsubouchi T."/>
            <person name="Morono Y."/>
            <person name="Uchiyama I."/>
            <person name="Ito T."/>
            <person name="Fujiyama A."/>
            <person name="Inagaki F."/>
            <person name="Takami H."/>
        </authorList>
    </citation>
    <scope>NUCLEOTIDE SEQUENCE</scope>
    <source>
        <strain evidence="1">Expedition CK06-06</strain>
    </source>
</reference>
<dbReference type="EMBL" id="BART01028043">
    <property type="protein sequence ID" value="GAH00424.1"/>
    <property type="molecule type" value="Genomic_DNA"/>
</dbReference>
<proteinExistence type="predicted"/>
<sequence>MSKTLTIYYDVKRDGDIGKAIDELMNIEHSPYFRRRSRSEVARLVLAPALARKTEFPFHFQRLLLLGFFEL</sequence>
<comment type="caution">
    <text evidence="1">The sequence shown here is derived from an EMBL/GenBank/DDBJ whole genome shotgun (WGS) entry which is preliminary data.</text>
</comment>
<protein>
    <submittedName>
        <fullName evidence="1">Uncharacterized protein</fullName>
    </submittedName>
</protein>
<evidence type="ECO:0000313" key="1">
    <source>
        <dbReference type="EMBL" id="GAH00424.1"/>
    </source>
</evidence>
<organism evidence="1">
    <name type="scientific">marine sediment metagenome</name>
    <dbReference type="NCBI Taxonomy" id="412755"/>
    <lineage>
        <taxon>unclassified sequences</taxon>
        <taxon>metagenomes</taxon>
        <taxon>ecological metagenomes</taxon>
    </lineage>
</organism>
<name>X1D5N5_9ZZZZ</name>